<protein>
    <submittedName>
        <fullName evidence="8">Lysine transporter LysE</fullName>
    </submittedName>
</protein>
<evidence type="ECO:0000256" key="5">
    <source>
        <dbReference type="ARBA" id="ARBA00022989"/>
    </source>
</evidence>
<proteinExistence type="inferred from homology"/>
<evidence type="ECO:0000256" key="1">
    <source>
        <dbReference type="ARBA" id="ARBA00004651"/>
    </source>
</evidence>
<dbReference type="PIRSF" id="PIRSF006324">
    <property type="entry name" value="LeuE"/>
    <property type="match status" value="1"/>
</dbReference>
<keyword evidence="3" id="KW-1003">Cell membrane</keyword>
<feature type="transmembrane region" description="Helical" evidence="7">
    <location>
        <begin position="80"/>
        <end position="102"/>
    </location>
</feature>
<evidence type="ECO:0000256" key="3">
    <source>
        <dbReference type="ARBA" id="ARBA00022475"/>
    </source>
</evidence>
<dbReference type="Pfam" id="PF01810">
    <property type="entry name" value="LysE"/>
    <property type="match status" value="1"/>
</dbReference>
<feature type="transmembrane region" description="Helical" evidence="7">
    <location>
        <begin position="148"/>
        <end position="169"/>
    </location>
</feature>
<gene>
    <name evidence="8" type="ORF">A1OK_20525</name>
</gene>
<sequence length="211" mass="22823">MNKGMMMVSLEFLITSLVVVLIPGTGVLYTVSTGLLLGLRASIWASVGCTFGIIPSLIASITGLAIILHTSALAFQIVKYAGVAYLLYLAISMWRASGALAIDEKAEKKSMYNIAIKGCLMNILNPKLTVFFMAFLPQFVPPNVVDPTVYMLLLGSIFMAMTFFVFILYGALAVSVRDIIIHSKRVSTLLQRVFAGSFAALGLKLALSDKQ</sequence>
<feature type="transmembrane region" description="Helical" evidence="7">
    <location>
        <begin position="12"/>
        <end position="31"/>
    </location>
</feature>
<dbReference type="InterPro" id="IPR001123">
    <property type="entry name" value="LeuE-type"/>
</dbReference>
<organism evidence="8 9">
    <name type="scientific">Enterovibrio norvegicus FF-454</name>
    <dbReference type="NCBI Taxonomy" id="1185651"/>
    <lineage>
        <taxon>Bacteria</taxon>
        <taxon>Pseudomonadati</taxon>
        <taxon>Pseudomonadota</taxon>
        <taxon>Gammaproteobacteria</taxon>
        <taxon>Vibrionales</taxon>
        <taxon>Vibrionaceae</taxon>
        <taxon>Enterovibrio</taxon>
    </lineage>
</organism>
<keyword evidence="9" id="KW-1185">Reference proteome</keyword>
<name>A0A1E5CBT6_9GAMM</name>
<reference evidence="8 9" key="1">
    <citation type="journal article" date="2012" name="Science">
        <title>Ecological populations of bacteria act as socially cohesive units of antibiotic production and resistance.</title>
        <authorList>
            <person name="Cordero O.X."/>
            <person name="Wildschutte H."/>
            <person name="Kirkup B."/>
            <person name="Proehl S."/>
            <person name="Ngo L."/>
            <person name="Hussain F."/>
            <person name="Le Roux F."/>
            <person name="Mincer T."/>
            <person name="Polz M.F."/>
        </authorList>
    </citation>
    <scope>NUCLEOTIDE SEQUENCE [LARGE SCALE GENOMIC DNA]</scope>
    <source>
        <strain evidence="8 9">FF-454</strain>
    </source>
</reference>
<dbReference type="Proteomes" id="UP000095039">
    <property type="component" value="Unassembled WGS sequence"/>
</dbReference>
<dbReference type="AlphaFoldDB" id="A0A1E5CBT6"/>
<dbReference type="PANTHER" id="PTHR30086">
    <property type="entry name" value="ARGININE EXPORTER PROTEIN ARGO"/>
    <property type="match status" value="1"/>
</dbReference>
<evidence type="ECO:0000256" key="7">
    <source>
        <dbReference type="SAM" id="Phobius"/>
    </source>
</evidence>
<evidence type="ECO:0000256" key="6">
    <source>
        <dbReference type="ARBA" id="ARBA00023136"/>
    </source>
</evidence>
<evidence type="ECO:0000256" key="2">
    <source>
        <dbReference type="ARBA" id="ARBA00007928"/>
    </source>
</evidence>
<evidence type="ECO:0000256" key="4">
    <source>
        <dbReference type="ARBA" id="ARBA00022692"/>
    </source>
</evidence>
<comment type="caution">
    <text evidence="8">The sequence shown here is derived from an EMBL/GenBank/DDBJ whole genome shotgun (WGS) entry which is preliminary data.</text>
</comment>
<dbReference type="GO" id="GO:0005886">
    <property type="term" value="C:plasma membrane"/>
    <property type="evidence" value="ECO:0007669"/>
    <property type="project" value="UniProtKB-SubCell"/>
</dbReference>
<keyword evidence="5 7" id="KW-1133">Transmembrane helix</keyword>
<evidence type="ECO:0000313" key="9">
    <source>
        <dbReference type="Proteomes" id="UP000095039"/>
    </source>
</evidence>
<comment type="similarity">
    <text evidence="2">Belongs to the Rht family.</text>
</comment>
<keyword evidence="4 7" id="KW-0812">Transmembrane</keyword>
<comment type="subcellular location">
    <subcellularLocation>
        <location evidence="1">Cell membrane</location>
        <topology evidence="1">Multi-pass membrane protein</topology>
    </subcellularLocation>
</comment>
<feature type="transmembrane region" description="Helical" evidence="7">
    <location>
        <begin position="114"/>
        <end position="136"/>
    </location>
</feature>
<keyword evidence="6 7" id="KW-0472">Membrane</keyword>
<dbReference type="GO" id="GO:0042970">
    <property type="term" value="F:homoserine transmembrane transporter activity"/>
    <property type="evidence" value="ECO:0007669"/>
    <property type="project" value="TreeGrafter"/>
</dbReference>
<evidence type="ECO:0000313" key="8">
    <source>
        <dbReference type="EMBL" id="OEE62970.1"/>
    </source>
</evidence>
<dbReference type="EMBL" id="AJWN02000032">
    <property type="protein sequence ID" value="OEE62970.1"/>
    <property type="molecule type" value="Genomic_DNA"/>
</dbReference>
<accession>A0A1E5CBT6</accession>
<dbReference type="PANTHER" id="PTHR30086:SF14">
    <property type="entry name" value="HOMOSERINE_HOMOSERINE LACTONE EFFLUX PROTEIN"/>
    <property type="match status" value="1"/>
</dbReference>
<feature type="transmembrane region" description="Helical" evidence="7">
    <location>
        <begin position="43"/>
        <end position="68"/>
    </location>
</feature>